<organism evidence="1 2">
    <name type="scientific">Acanthoscelides obtectus</name>
    <name type="common">Bean weevil</name>
    <name type="synonym">Bruchus obtectus</name>
    <dbReference type="NCBI Taxonomy" id="200917"/>
    <lineage>
        <taxon>Eukaryota</taxon>
        <taxon>Metazoa</taxon>
        <taxon>Ecdysozoa</taxon>
        <taxon>Arthropoda</taxon>
        <taxon>Hexapoda</taxon>
        <taxon>Insecta</taxon>
        <taxon>Pterygota</taxon>
        <taxon>Neoptera</taxon>
        <taxon>Endopterygota</taxon>
        <taxon>Coleoptera</taxon>
        <taxon>Polyphaga</taxon>
        <taxon>Cucujiformia</taxon>
        <taxon>Chrysomeloidea</taxon>
        <taxon>Chrysomelidae</taxon>
        <taxon>Bruchinae</taxon>
        <taxon>Bruchini</taxon>
        <taxon>Acanthoscelides</taxon>
    </lineage>
</organism>
<gene>
    <name evidence="1" type="ORF">ACAOBT_LOCUS8379</name>
</gene>
<proteinExistence type="predicted"/>
<reference evidence="1" key="1">
    <citation type="submission" date="2022-03" db="EMBL/GenBank/DDBJ databases">
        <authorList>
            <person name="Sayadi A."/>
        </authorList>
    </citation>
    <scope>NUCLEOTIDE SEQUENCE</scope>
</reference>
<dbReference type="Proteomes" id="UP001152888">
    <property type="component" value="Unassembled WGS sequence"/>
</dbReference>
<keyword evidence="2" id="KW-1185">Reference proteome</keyword>
<comment type="caution">
    <text evidence="1">The sequence shown here is derived from an EMBL/GenBank/DDBJ whole genome shotgun (WGS) entry which is preliminary data.</text>
</comment>
<dbReference type="EMBL" id="CAKOFQ010006764">
    <property type="protein sequence ID" value="CAH1969381.1"/>
    <property type="molecule type" value="Genomic_DNA"/>
</dbReference>
<sequence>MLCDTVSVVGETNMKTEATSENRAIQLVDANRVCDSQHRRANMAGFTLQLLVFFGLVCLSYQQSSHARYALQASDDYVDLDDIETIRANGSSPNES</sequence>
<protein>
    <submittedName>
        <fullName evidence="1">Uncharacterized protein</fullName>
    </submittedName>
</protein>
<evidence type="ECO:0000313" key="1">
    <source>
        <dbReference type="EMBL" id="CAH1969381.1"/>
    </source>
</evidence>
<accession>A0A9P0KDS6</accession>
<dbReference type="AlphaFoldDB" id="A0A9P0KDS6"/>
<evidence type="ECO:0000313" key="2">
    <source>
        <dbReference type="Proteomes" id="UP001152888"/>
    </source>
</evidence>
<name>A0A9P0KDS6_ACAOB</name>